<reference evidence="1" key="1">
    <citation type="submission" date="2022-02" db="EMBL/GenBank/DDBJ databases">
        <title>Plant Genome Project.</title>
        <authorList>
            <person name="Zhang R.-G."/>
        </authorList>
    </citation>
    <scope>NUCLEOTIDE SEQUENCE</scope>
    <source>
        <strain evidence="1">AT1</strain>
    </source>
</reference>
<evidence type="ECO:0000313" key="2">
    <source>
        <dbReference type="Proteomes" id="UP001062846"/>
    </source>
</evidence>
<evidence type="ECO:0000313" key="1">
    <source>
        <dbReference type="EMBL" id="KAI8532475.1"/>
    </source>
</evidence>
<name>A0ACC0LUY6_RHOML</name>
<proteinExistence type="predicted"/>
<dbReference type="EMBL" id="CM046398">
    <property type="protein sequence ID" value="KAI8532475.1"/>
    <property type="molecule type" value="Genomic_DNA"/>
</dbReference>
<sequence length="176" mass="19617">MAPPSSLAFVTDCRILCQSDQSRSYHKHFIMPTFLFQQDCQTSTQSDETRSLVDWVWELLGGKLHGAVDLKLGEDFHKHEMERLLVLGLWYAQHDSELRPSTIQVLNFEAPLLSTLSISGRAHLSPTIDLSTPSSLNSSQSLSQLPAAAFPSHRGPKPALPNIESKRTMLHANGRN</sequence>
<accession>A0ACC0LUY6</accession>
<gene>
    <name evidence="1" type="ORF">RHMOL_Rhmol11G0217400</name>
</gene>
<keyword evidence="2" id="KW-1185">Reference proteome</keyword>
<organism evidence="1 2">
    <name type="scientific">Rhododendron molle</name>
    <name type="common">Chinese azalea</name>
    <name type="synonym">Azalea mollis</name>
    <dbReference type="NCBI Taxonomy" id="49168"/>
    <lineage>
        <taxon>Eukaryota</taxon>
        <taxon>Viridiplantae</taxon>
        <taxon>Streptophyta</taxon>
        <taxon>Embryophyta</taxon>
        <taxon>Tracheophyta</taxon>
        <taxon>Spermatophyta</taxon>
        <taxon>Magnoliopsida</taxon>
        <taxon>eudicotyledons</taxon>
        <taxon>Gunneridae</taxon>
        <taxon>Pentapetalae</taxon>
        <taxon>asterids</taxon>
        <taxon>Ericales</taxon>
        <taxon>Ericaceae</taxon>
        <taxon>Ericoideae</taxon>
        <taxon>Rhodoreae</taxon>
        <taxon>Rhododendron</taxon>
    </lineage>
</organism>
<comment type="caution">
    <text evidence="1">The sequence shown here is derived from an EMBL/GenBank/DDBJ whole genome shotgun (WGS) entry which is preliminary data.</text>
</comment>
<protein>
    <submittedName>
        <fullName evidence="1">Uncharacterized protein</fullName>
    </submittedName>
</protein>
<dbReference type="Proteomes" id="UP001062846">
    <property type="component" value="Chromosome 11"/>
</dbReference>